<feature type="domain" description="Sushi" evidence="6">
    <location>
        <begin position="800"/>
        <end position="862"/>
    </location>
</feature>
<comment type="subcellular location">
    <subcellularLocation>
        <location evidence="1">Virion</location>
    </subcellularLocation>
</comment>
<evidence type="ECO:0000259" key="6">
    <source>
        <dbReference type="PROSITE" id="PS50923"/>
    </source>
</evidence>
<accession>A0A8C1LWA6</accession>
<dbReference type="SMART" id="SM00032">
    <property type="entry name" value="CCP"/>
    <property type="match status" value="13"/>
</dbReference>
<reference evidence="7" key="2">
    <citation type="submission" date="2025-09" db="UniProtKB">
        <authorList>
            <consortium name="Ensembl"/>
        </authorList>
    </citation>
    <scope>IDENTIFICATION</scope>
</reference>
<sequence length="929" mass="104833">MKYADIVPVGKASYADGETVRVNCVAGYTGLYKLKCEKGEWKKSIERPCAKKKCGHPGDTQNGDFKLTEGTEFVFGATVVYTCKKGYEMASRINQRTCRAQGWDNAVPVCEVVKCPAISTDGEVTVSGNTEEGRYGDVIHFECVSSDKMIDGSSDIQCEETGKWSDVVPKCKDITCIAPVIPNGYVVEPQPKYPKDATLKYKCNKRFKPKEGIPKCAKFGWTLKPECDEVTCELKSTTFGVKKTNPYGKTIFRAGESVEITCSEKYWFFFTKEKSRSFTCKDNGQWDYEPVCAEITCEYPRDRHVSRPYYWGTMKLGEKQSYSCVSGYRKTAAEATCTQDGWTPKPLCAEIMCDLPKIPNAEILGSQNSNYKINSRIQYKCRSGFEPEESVQITCDSQGKWRGIQQCTGMLQFIDMLPLIPFNVVKQTKKKKLQYPIKLLFICLHRVLTSCAFNIHKTVTALCFFFSECLREDIKYENTEQVAKASYDDGETVRVNCMTGYTGLYKLKCEKGEWKKSIERPCASKRIVNIQCKTCLISAERKCSHPGDTPNGNFELKEGTEFVFGATVVYTCVKGYEMTSRINQRTCRAKGWDNAVPVCEVVKCPAIITDGEVTASGNTEEGRYGDVIHFECVSSDKMIDGSSDIHCEETGKWSDVVPNCKGSFNFISFYFIFYFFIYMYLHPNIPDVSTVIIIVSLTFHTDITCIAPVIANGYEKITCQSNGEWSSPFPKCEETKCVANLSENMRSDEHLGSEVSVRPGQTITLSCVRSGSTLLGQEKITCQSNGEWSSPFPKCEGQTTSCGPPPHVEDADTIKLKKDEYNTRERVEYSCFNKYTLDLRPPFSKYLTCVQGEWRGNIKCLKPCTVTVEEMERRGIELAYANRQKMFAPHYDHITFVCQRGKDLADVRELRQQCNDGVMTLPECVRRGE</sequence>
<dbReference type="PANTHER" id="PTHR45785">
    <property type="entry name" value="COMPLEMENT FACTOR H-RELATED"/>
    <property type="match status" value="1"/>
</dbReference>
<feature type="domain" description="Sushi" evidence="6">
    <location>
        <begin position="52"/>
        <end position="112"/>
    </location>
</feature>
<evidence type="ECO:0000313" key="7">
    <source>
        <dbReference type="Ensembl" id="ENSCCRP00010068792.1"/>
    </source>
</evidence>
<feature type="disulfide bond" evidence="5">
    <location>
        <begin position="115"/>
        <end position="158"/>
    </location>
</feature>
<organism evidence="7 8">
    <name type="scientific">Cyprinus carpio</name>
    <name type="common">Common carp</name>
    <dbReference type="NCBI Taxonomy" id="7962"/>
    <lineage>
        <taxon>Eukaryota</taxon>
        <taxon>Metazoa</taxon>
        <taxon>Chordata</taxon>
        <taxon>Craniata</taxon>
        <taxon>Vertebrata</taxon>
        <taxon>Euteleostomi</taxon>
        <taxon>Actinopterygii</taxon>
        <taxon>Neopterygii</taxon>
        <taxon>Teleostei</taxon>
        <taxon>Ostariophysi</taxon>
        <taxon>Cypriniformes</taxon>
        <taxon>Cyprinidae</taxon>
        <taxon>Cyprininae</taxon>
        <taxon>Cyprinus</taxon>
    </lineage>
</organism>
<feature type="domain" description="Sushi" evidence="6">
    <location>
        <begin position="730"/>
        <end position="797"/>
    </location>
</feature>
<evidence type="ECO:0000256" key="3">
    <source>
        <dbReference type="ARBA" id="ARBA00022729"/>
    </source>
</evidence>
<evidence type="ECO:0000256" key="1">
    <source>
        <dbReference type="ARBA" id="ARBA00004328"/>
    </source>
</evidence>
<dbReference type="Ensembl" id="ENSCCRT00010076000.1">
    <property type="protein sequence ID" value="ENSCCRP00010068792.1"/>
    <property type="gene ID" value="ENSCCRG00010029806.1"/>
</dbReference>
<evidence type="ECO:0000313" key="8">
    <source>
        <dbReference type="Proteomes" id="UP000694427"/>
    </source>
</evidence>
<dbReference type="PANTHER" id="PTHR45785:SF2">
    <property type="entry name" value="COMPLEMENT FACTOR H-RELATED"/>
    <property type="match status" value="1"/>
</dbReference>
<keyword evidence="8" id="KW-1185">Reference proteome</keyword>
<keyword evidence="2 5" id="KW-0768">Sushi</keyword>
<feature type="disulfide bond" evidence="5">
    <location>
        <begin position="83"/>
        <end position="110"/>
    </location>
</feature>
<protein>
    <submittedName>
        <fullName evidence="7">Complement factor H like 1</fullName>
    </submittedName>
</protein>
<feature type="domain" description="Sushi" evidence="6">
    <location>
        <begin position="602"/>
        <end position="662"/>
    </location>
</feature>
<name>A0A8C1LWA6_CYPCA</name>
<evidence type="ECO:0000256" key="5">
    <source>
        <dbReference type="PROSITE-ProRule" id="PRU00302"/>
    </source>
</evidence>
<feature type="domain" description="Sushi" evidence="6">
    <location>
        <begin position="351"/>
        <end position="409"/>
    </location>
</feature>
<evidence type="ECO:0000256" key="2">
    <source>
        <dbReference type="ARBA" id="ARBA00022659"/>
    </source>
</evidence>
<keyword evidence="3" id="KW-0732">Signal</keyword>
<dbReference type="InterPro" id="IPR035976">
    <property type="entry name" value="Sushi/SCR/CCP_sf"/>
</dbReference>
<dbReference type="Proteomes" id="UP000694427">
    <property type="component" value="Unplaced"/>
</dbReference>
<feature type="domain" description="Sushi" evidence="6">
    <location>
        <begin position="295"/>
        <end position="350"/>
    </location>
</feature>
<dbReference type="Gene3D" id="2.10.70.10">
    <property type="entry name" value="Complement Module, domain 1"/>
    <property type="match status" value="12"/>
</dbReference>
<dbReference type="AlphaFoldDB" id="A0A8C1LWA6"/>
<dbReference type="InterPro" id="IPR000436">
    <property type="entry name" value="Sushi_SCR_CCP_dom"/>
</dbReference>
<feature type="domain" description="Sushi" evidence="6">
    <location>
        <begin position="541"/>
        <end position="601"/>
    </location>
</feature>
<dbReference type="InterPro" id="IPR051503">
    <property type="entry name" value="ComplSys_Reg/VirEntry_Med"/>
</dbReference>
<reference evidence="7" key="1">
    <citation type="submission" date="2025-08" db="UniProtKB">
        <authorList>
            <consortium name="Ensembl"/>
        </authorList>
    </citation>
    <scope>IDENTIFICATION</scope>
</reference>
<dbReference type="PROSITE" id="PS50923">
    <property type="entry name" value="SUSHI"/>
    <property type="match status" value="9"/>
</dbReference>
<feature type="disulfide bond" evidence="5">
    <location>
        <begin position="572"/>
        <end position="599"/>
    </location>
</feature>
<dbReference type="SUPFAM" id="SSF57535">
    <property type="entry name" value="Complement control module/SCR domain"/>
    <property type="match status" value="12"/>
</dbReference>
<feature type="domain" description="Sushi" evidence="6">
    <location>
        <begin position="230"/>
        <end position="294"/>
    </location>
</feature>
<dbReference type="Pfam" id="PF00084">
    <property type="entry name" value="Sushi"/>
    <property type="match status" value="9"/>
</dbReference>
<comment type="caution">
    <text evidence="5">Lacks conserved residue(s) required for the propagation of feature annotation.</text>
</comment>
<evidence type="ECO:0000256" key="4">
    <source>
        <dbReference type="ARBA" id="ARBA00023157"/>
    </source>
</evidence>
<keyword evidence="4 5" id="KW-1015">Disulfide bond</keyword>
<proteinExistence type="predicted"/>
<feature type="disulfide bond" evidence="5">
    <location>
        <begin position="604"/>
        <end position="647"/>
    </location>
</feature>
<dbReference type="CDD" id="cd00033">
    <property type="entry name" value="CCP"/>
    <property type="match status" value="8"/>
</dbReference>
<feature type="domain" description="Sushi" evidence="6">
    <location>
        <begin position="113"/>
        <end position="173"/>
    </location>
</feature>